<comment type="caution">
    <text evidence="2">The sequence shown here is derived from an EMBL/GenBank/DDBJ whole genome shotgun (WGS) entry which is preliminary data.</text>
</comment>
<proteinExistence type="predicted"/>
<protein>
    <submittedName>
        <fullName evidence="2">Uncharacterized protein</fullName>
    </submittedName>
</protein>
<reference evidence="2 3" key="1">
    <citation type="submission" date="2020-03" db="EMBL/GenBank/DDBJ databases">
        <title>Dissostichus mawsoni Genome sequencing and assembly.</title>
        <authorList>
            <person name="Park H."/>
        </authorList>
    </citation>
    <scope>NUCLEOTIDE SEQUENCE [LARGE SCALE GENOMIC DNA]</scope>
    <source>
        <strain evidence="2">DM0001</strain>
        <tissue evidence="2">Muscle</tissue>
    </source>
</reference>
<evidence type="ECO:0000313" key="3">
    <source>
        <dbReference type="Proteomes" id="UP000518266"/>
    </source>
</evidence>
<dbReference type="OrthoDB" id="6158707at2759"/>
<evidence type="ECO:0000256" key="1">
    <source>
        <dbReference type="SAM" id="MobiDB-lite"/>
    </source>
</evidence>
<name>A0A7J5ZFL5_DISMA</name>
<gene>
    <name evidence="2" type="ORF">F7725_000054</name>
</gene>
<feature type="region of interest" description="Disordered" evidence="1">
    <location>
        <begin position="378"/>
        <end position="397"/>
    </location>
</feature>
<dbReference type="EMBL" id="JAAKFY010000002">
    <property type="protein sequence ID" value="KAF3859799.1"/>
    <property type="molecule type" value="Genomic_DNA"/>
</dbReference>
<dbReference type="PRINTS" id="PR01217">
    <property type="entry name" value="PRICHEXTENSN"/>
</dbReference>
<sequence>MLPPGAAKKFFDYEQKVFSPYILSQLEHVSRVDVVWDEYFTESLKAETRSKRGKGVQFLCIEDNKAELFSFLATSEADTRILLRLGDALKEGYSKVSICTVDTDVVAHQTLSYFSALLLCTLCHCYPRLCYCWCIPFIIIGLSMTLAEVMQSTACHHHSFTSGEGGKFHIRAMVPCSSAGPLSHGTVLQYHPTQPWFRVPVPCPAAMVPAQVPVPAAMVPAPLPAPAAMVPAPVPAPAAMVPASEPDLTAMFPAPEPANTAMFPAPEPAHTAMIQASVPVPTAMVPTPEPTHTAMVPAQEPAHTAMVPAPEPAHTAMVQASVPVPAATVPAPVPAMIILTVGPMFILKTALIISISHNHNQPQCTIFHLSYPRSKKHSQLCHKDKAPLRPAQQRMTT</sequence>
<dbReference type="Proteomes" id="UP000518266">
    <property type="component" value="Unassembled WGS sequence"/>
</dbReference>
<evidence type="ECO:0000313" key="2">
    <source>
        <dbReference type="EMBL" id="KAF3859799.1"/>
    </source>
</evidence>
<keyword evidence="3" id="KW-1185">Reference proteome</keyword>
<accession>A0A7J5ZFL5</accession>
<dbReference type="AlphaFoldDB" id="A0A7J5ZFL5"/>
<organism evidence="2 3">
    <name type="scientific">Dissostichus mawsoni</name>
    <name type="common">Antarctic cod</name>
    <dbReference type="NCBI Taxonomy" id="36200"/>
    <lineage>
        <taxon>Eukaryota</taxon>
        <taxon>Metazoa</taxon>
        <taxon>Chordata</taxon>
        <taxon>Craniata</taxon>
        <taxon>Vertebrata</taxon>
        <taxon>Euteleostomi</taxon>
        <taxon>Actinopterygii</taxon>
        <taxon>Neopterygii</taxon>
        <taxon>Teleostei</taxon>
        <taxon>Neoteleostei</taxon>
        <taxon>Acanthomorphata</taxon>
        <taxon>Eupercaria</taxon>
        <taxon>Perciformes</taxon>
        <taxon>Notothenioidei</taxon>
        <taxon>Nototheniidae</taxon>
        <taxon>Dissostichus</taxon>
    </lineage>
</organism>